<feature type="non-terminal residue" evidence="1">
    <location>
        <position position="1"/>
    </location>
</feature>
<dbReference type="EMBL" id="BKCJ011697400">
    <property type="protein sequence ID" value="GFD47357.1"/>
    <property type="molecule type" value="Genomic_DNA"/>
</dbReference>
<sequence>AASGGRPAGCRRWGGEYYLSGVGGGSGEVVVASGGE</sequence>
<evidence type="ECO:0000313" key="1">
    <source>
        <dbReference type="EMBL" id="GFD47357.1"/>
    </source>
</evidence>
<protein>
    <submittedName>
        <fullName evidence="1">Uncharacterized protein</fullName>
    </submittedName>
</protein>
<name>A0A699WIZ7_TANCI</name>
<accession>A0A699WIZ7</accession>
<reference evidence="1" key="1">
    <citation type="journal article" date="2019" name="Sci. Rep.">
        <title>Draft genome of Tanacetum cinerariifolium, the natural source of mosquito coil.</title>
        <authorList>
            <person name="Yamashiro T."/>
            <person name="Shiraishi A."/>
            <person name="Satake H."/>
            <person name="Nakayama K."/>
        </authorList>
    </citation>
    <scope>NUCLEOTIDE SEQUENCE</scope>
</reference>
<organism evidence="1">
    <name type="scientific">Tanacetum cinerariifolium</name>
    <name type="common">Dalmatian daisy</name>
    <name type="synonym">Chrysanthemum cinerariifolium</name>
    <dbReference type="NCBI Taxonomy" id="118510"/>
    <lineage>
        <taxon>Eukaryota</taxon>
        <taxon>Viridiplantae</taxon>
        <taxon>Streptophyta</taxon>
        <taxon>Embryophyta</taxon>
        <taxon>Tracheophyta</taxon>
        <taxon>Spermatophyta</taxon>
        <taxon>Magnoliopsida</taxon>
        <taxon>eudicotyledons</taxon>
        <taxon>Gunneridae</taxon>
        <taxon>Pentapetalae</taxon>
        <taxon>asterids</taxon>
        <taxon>campanulids</taxon>
        <taxon>Asterales</taxon>
        <taxon>Asteraceae</taxon>
        <taxon>Asteroideae</taxon>
        <taxon>Anthemideae</taxon>
        <taxon>Anthemidinae</taxon>
        <taxon>Tanacetum</taxon>
    </lineage>
</organism>
<comment type="caution">
    <text evidence="1">The sequence shown here is derived from an EMBL/GenBank/DDBJ whole genome shotgun (WGS) entry which is preliminary data.</text>
</comment>
<dbReference type="AlphaFoldDB" id="A0A699WIZ7"/>
<gene>
    <name evidence="1" type="ORF">Tci_919326</name>
</gene>
<proteinExistence type="predicted"/>